<feature type="domain" description="Acyl-CoA dehydrogenase/oxidase N-terminal" evidence="2">
    <location>
        <begin position="43"/>
        <end position="133"/>
    </location>
</feature>
<dbReference type="EMBL" id="JAZDQJ010000001">
    <property type="protein sequence ID" value="MEE1931587.1"/>
    <property type="molecule type" value="Genomic_DNA"/>
</dbReference>
<dbReference type="PANTHER" id="PTHR43884">
    <property type="entry name" value="ACYL-COA DEHYDROGENASE"/>
    <property type="match status" value="1"/>
</dbReference>
<dbReference type="GO" id="GO:0016491">
    <property type="term" value="F:oxidoreductase activity"/>
    <property type="evidence" value="ECO:0007669"/>
    <property type="project" value="UniProtKB-KW"/>
</dbReference>
<dbReference type="Gene3D" id="1.20.140.10">
    <property type="entry name" value="Butyryl-CoA Dehydrogenase, subunit A, domain 3"/>
    <property type="match status" value="1"/>
</dbReference>
<dbReference type="InterPro" id="IPR013786">
    <property type="entry name" value="AcylCoA_DH/ox_N"/>
</dbReference>
<dbReference type="Pfam" id="PF08028">
    <property type="entry name" value="Acyl-CoA_dh_2"/>
    <property type="match status" value="1"/>
</dbReference>
<feature type="domain" description="Acyl-CoA dehydrogenase C-terminal" evidence="3">
    <location>
        <begin position="254"/>
        <end position="388"/>
    </location>
</feature>
<dbReference type="Proteomes" id="UP001335100">
    <property type="component" value="Unassembled WGS sequence"/>
</dbReference>
<dbReference type="InterPro" id="IPR037069">
    <property type="entry name" value="AcylCoA_DH/ox_N_sf"/>
</dbReference>
<sequence>MSNLATTTVHSDLDTAPLLLPAAVLRNDAEAIAAAHELAASARLQAGKRDQQRKLPWAEVEQFTRSGLGSISIPREYGGPEVSFVTIAEVFRIISAADPALGQIPQNQFGLLQLLRGAASERQKQVLFKSVLDGWRIGNAGPERGTKNTLELKARIVRDGDVHLISGQKFYSTGALFAHWVAAKALDEDGRLVLAFIRRGSPGLRIVDDWSGFGQRTTASGTVLLNEVPVDAELVVENWRIGETPNIQGSVSQLIQAAIDAGIAENAIDDAIAFIRERARPWVDAGVEKAGDDPYVIADIGRLKLELHAAQALLAKAGKVLDEVNAAPVDAASAARASIAVAEAKVLTTEISLLASEKLLELSGSRATLAEFNLDRHWRNARVHTLHDPVRWKYHAVGAYHLNGTLPARHSWI</sequence>
<dbReference type="NCBIfam" id="TIGR04022">
    <property type="entry name" value="sulfur_SfnB"/>
    <property type="match status" value="1"/>
</dbReference>
<dbReference type="PIRSF" id="PIRSF016578">
    <property type="entry name" value="HsaA"/>
    <property type="match status" value="1"/>
</dbReference>
<name>A0ABU7HJ83_9PSED</name>
<evidence type="ECO:0000259" key="3">
    <source>
        <dbReference type="Pfam" id="PF08028"/>
    </source>
</evidence>
<dbReference type="Pfam" id="PF02771">
    <property type="entry name" value="Acyl-CoA_dh_N"/>
    <property type="match status" value="1"/>
</dbReference>
<dbReference type="PANTHER" id="PTHR43884:SF12">
    <property type="entry name" value="ISOVALERYL-COA DEHYDROGENASE, MITOCHONDRIAL-RELATED"/>
    <property type="match status" value="1"/>
</dbReference>
<protein>
    <submittedName>
        <fullName evidence="4">SfnB family sulfur acquisition oxidoreductase</fullName>
        <ecNumber evidence="4">1.-.-.-</ecNumber>
    </submittedName>
</protein>
<dbReference type="InterPro" id="IPR023922">
    <property type="entry name" value="S04_starv_induced_SfnB"/>
</dbReference>
<evidence type="ECO:0000256" key="1">
    <source>
        <dbReference type="ARBA" id="ARBA00023002"/>
    </source>
</evidence>
<dbReference type="RefSeq" id="WP_330072611.1">
    <property type="nucleotide sequence ID" value="NZ_JAZDQJ010000001.1"/>
</dbReference>
<dbReference type="InterPro" id="IPR009100">
    <property type="entry name" value="AcylCoA_DH/oxidase_NM_dom_sf"/>
</dbReference>
<gene>
    <name evidence="4" type="ORF">V0R50_00005</name>
</gene>
<dbReference type="EC" id="1.-.-.-" evidence="4"/>
<dbReference type="SUPFAM" id="SSF56645">
    <property type="entry name" value="Acyl-CoA dehydrogenase NM domain-like"/>
    <property type="match status" value="1"/>
</dbReference>
<dbReference type="Gene3D" id="1.10.540.10">
    <property type="entry name" value="Acyl-CoA dehydrogenase/oxidase, N-terminal domain"/>
    <property type="match status" value="1"/>
</dbReference>
<evidence type="ECO:0000313" key="5">
    <source>
        <dbReference type="Proteomes" id="UP001335100"/>
    </source>
</evidence>
<keyword evidence="1 4" id="KW-0560">Oxidoreductase</keyword>
<organism evidence="4 5">
    <name type="scientific">Pseudomonas ulcerans</name>
    <dbReference type="NCBI Taxonomy" id="3115852"/>
    <lineage>
        <taxon>Bacteria</taxon>
        <taxon>Pseudomonadati</taxon>
        <taxon>Pseudomonadota</taxon>
        <taxon>Gammaproteobacteria</taxon>
        <taxon>Pseudomonadales</taxon>
        <taxon>Pseudomonadaceae</taxon>
        <taxon>Pseudomonas</taxon>
    </lineage>
</organism>
<reference evidence="4 5" key="1">
    <citation type="submission" date="2024-01" db="EMBL/GenBank/DDBJ databases">
        <title>Unpublished Manusciprt.</title>
        <authorList>
            <person name="Duman M."/>
            <person name="Valdes E.G."/>
            <person name="Ajmi N."/>
            <person name="Altun S."/>
            <person name="Saticioglu I.B."/>
        </authorList>
    </citation>
    <scope>NUCLEOTIDE SEQUENCE [LARGE SCALE GENOMIC DNA]</scope>
    <source>
        <strain evidence="4 5">148P</strain>
    </source>
</reference>
<proteinExistence type="predicted"/>
<accession>A0ABU7HJ83</accession>
<dbReference type="InterPro" id="IPR046373">
    <property type="entry name" value="Acyl-CoA_Oxase/DH_mid-dom_sf"/>
</dbReference>
<dbReference type="Gene3D" id="2.40.110.10">
    <property type="entry name" value="Butyryl-CoA Dehydrogenase, subunit A, domain 2"/>
    <property type="match status" value="1"/>
</dbReference>
<evidence type="ECO:0000259" key="2">
    <source>
        <dbReference type="Pfam" id="PF02771"/>
    </source>
</evidence>
<keyword evidence="5" id="KW-1185">Reference proteome</keyword>
<dbReference type="InterPro" id="IPR036250">
    <property type="entry name" value="AcylCo_DH-like_C"/>
</dbReference>
<dbReference type="SUPFAM" id="SSF47203">
    <property type="entry name" value="Acyl-CoA dehydrogenase C-terminal domain-like"/>
    <property type="match status" value="1"/>
</dbReference>
<comment type="caution">
    <text evidence="4">The sequence shown here is derived from an EMBL/GenBank/DDBJ whole genome shotgun (WGS) entry which is preliminary data.</text>
</comment>
<dbReference type="InterPro" id="IPR013107">
    <property type="entry name" value="Acyl-CoA_DH_C"/>
</dbReference>
<evidence type="ECO:0000313" key="4">
    <source>
        <dbReference type="EMBL" id="MEE1931587.1"/>
    </source>
</evidence>